<dbReference type="InterPro" id="IPR047951">
    <property type="entry name" value="Transpos_ISL3"/>
</dbReference>
<dbReference type="PANTHER" id="PTHR33498:SF1">
    <property type="entry name" value="TRANSPOSASE FOR INSERTION SEQUENCE ELEMENT IS1557"/>
    <property type="match status" value="1"/>
</dbReference>
<dbReference type="Proteomes" id="UP000188532">
    <property type="component" value="Unassembled WGS sequence"/>
</dbReference>
<gene>
    <name evidence="3" type="ORF">BZL29_3474</name>
    <name evidence="2" type="ORF">NIIDMKKI_38060</name>
</gene>
<dbReference type="STRING" id="1768.B1T50_28570"/>
<evidence type="ECO:0000313" key="5">
    <source>
        <dbReference type="Proteomes" id="UP000516380"/>
    </source>
</evidence>
<evidence type="ECO:0000313" key="2">
    <source>
        <dbReference type="EMBL" id="BCI88600.1"/>
    </source>
</evidence>
<proteinExistence type="predicted"/>
<evidence type="ECO:0000313" key="4">
    <source>
        <dbReference type="Proteomes" id="UP000188532"/>
    </source>
</evidence>
<dbReference type="Proteomes" id="UP000516380">
    <property type="component" value="Chromosome"/>
</dbReference>
<dbReference type="PANTHER" id="PTHR33498">
    <property type="entry name" value="TRANSPOSASE FOR INSERTION SEQUENCE ELEMENT IS1557"/>
    <property type="match status" value="1"/>
</dbReference>
<protein>
    <submittedName>
        <fullName evidence="3">Transposase family protein</fullName>
    </submittedName>
</protein>
<sequence length="100" mass="11349">MAELLVIRQLETLYRIGVDEVCYRHPHRYLTIIGDHDTGTVVDIQSGRSEESLVNFYQSQLDSALSHISVVSTDVSKAYTKATRTHLPQATICYDPFHII</sequence>
<reference evidence="3 4" key="1">
    <citation type="submission" date="2017-02" db="EMBL/GenBank/DDBJ databases">
        <title>Complete genome sequences of Mycobacterium kansasii strains isolated from rhesus macaques.</title>
        <authorList>
            <person name="Panda A."/>
            <person name="Nagaraj S."/>
            <person name="Zhao X."/>
            <person name="Tettelin H."/>
            <person name="Detolla L.J."/>
        </authorList>
    </citation>
    <scope>NUCLEOTIDE SEQUENCE [LARGE SCALE GENOMIC DNA]</scope>
    <source>
        <strain evidence="3 4">11-3469</strain>
    </source>
</reference>
<dbReference type="EMBL" id="MVBN01000003">
    <property type="protein sequence ID" value="OOK76855.1"/>
    <property type="molecule type" value="Genomic_DNA"/>
</dbReference>
<feature type="domain" description="Transposase IS204/IS1001/IS1096/IS1165 DDE" evidence="1">
    <location>
        <begin position="16"/>
        <end position="100"/>
    </location>
</feature>
<evidence type="ECO:0000313" key="3">
    <source>
        <dbReference type="EMBL" id="OOK76855.1"/>
    </source>
</evidence>
<dbReference type="EMBL" id="AP023343">
    <property type="protein sequence ID" value="BCI88600.1"/>
    <property type="molecule type" value="Genomic_DNA"/>
</dbReference>
<dbReference type="RefSeq" id="WP_023373850.1">
    <property type="nucleotide sequence ID" value="NZ_CP019883.1"/>
</dbReference>
<dbReference type="InterPro" id="IPR002560">
    <property type="entry name" value="Transposase_DDE"/>
</dbReference>
<reference evidence="2 5" key="2">
    <citation type="submission" date="2020-07" db="EMBL/GenBank/DDBJ databases">
        <title>Mycobacterium kansasii (former subtype) with zoonotic potential isolated from diseased indoor pet cat, Japan.</title>
        <authorList>
            <person name="Fukano H."/>
            <person name="Terazono T."/>
            <person name="Hoshino Y."/>
        </authorList>
    </citation>
    <scope>NUCLEOTIDE SEQUENCE [LARGE SCALE GENOMIC DNA]</scope>
    <source>
        <strain evidence="2 5">Kuro-I</strain>
    </source>
</reference>
<keyword evidence="5" id="KW-1185">Reference proteome</keyword>
<dbReference type="Pfam" id="PF01610">
    <property type="entry name" value="DDE_Tnp_ISL3"/>
    <property type="match status" value="1"/>
</dbReference>
<dbReference type="AlphaFoldDB" id="A0A1V3XCC4"/>
<evidence type="ECO:0000259" key="1">
    <source>
        <dbReference type="Pfam" id="PF01610"/>
    </source>
</evidence>
<organism evidence="3 4">
    <name type="scientific">Mycobacterium kansasii</name>
    <dbReference type="NCBI Taxonomy" id="1768"/>
    <lineage>
        <taxon>Bacteria</taxon>
        <taxon>Bacillati</taxon>
        <taxon>Actinomycetota</taxon>
        <taxon>Actinomycetes</taxon>
        <taxon>Mycobacteriales</taxon>
        <taxon>Mycobacteriaceae</taxon>
        <taxon>Mycobacterium</taxon>
    </lineage>
</organism>
<name>A0A1V3XCC4_MYCKA</name>
<accession>A0A1V3XCC4</accession>